<organism evidence="2 3">
    <name type="scientific">Hyphobacterium marinum</name>
    <dbReference type="NCBI Taxonomy" id="3116574"/>
    <lineage>
        <taxon>Bacteria</taxon>
        <taxon>Pseudomonadati</taxon>
        <taxon>Pseudomonadota</taxon>
        <taxon>Alphaproteobacteria</taxon>
        <taxon>Maricaulales</taxon>
        <taxon>Maricaulaceae</taxon>
        <taxon>Hyphobacterium</taxon>
    </lineage>
</organism>
<keyword evidence="1" id="KW-0812">Transmembrane</keyword>
<accession>A0ABU7M203</accession>
<feature type="transmembrane region" description="Helical" evidence="1">
    <location>
        <begin position="173"/>
        <end position="196"/>
    </location>
</feature>
<reference evidence="2 3" key="1">
    <citation type="submission" date="2024-01" db="EMBL/GenBank/DDBJ databases">
        <title>Hyphobacterium bacterium isolated from marine sediment.</title>
        <authorList>
            <person name="Zhao S."/>
        </authorList>
    </citation>
    <scope>NUCLEOTIDE SEQUENCE [LARGE SCALE GENOMIC DNA]</scope>
    <source>
        <strain evidence="2 3">Y60-23</strain>
    </source>
</reference>
<feature type="transmembrane region" description="Helical" evidence="1">
    <location>
        <begin position="96"/>
        <end position="118"/>
    </location>
</feature>
<feature type="transmembrane region" description="Helical" evidence="1">
    <location>
        <begin position="146"/>
        <end position="166"/>
    </location>
</feature>
<evidence type="ECO:0000256" key="1">
    <source>
        <dbReference type="SAM" id="Phobius"/>
    </source>
</evidence>
<gene>
    <name evidence="2" type="ORF">V0U35_13645</name>
</gene>
<feature type="transmembrane region" description="Helical" evidence="1">
    <location>
        <begin position="55"/>
        <end position="75"/>
    </location>
</feature>
<proteinExistence type="predicted"/>
<evidence type="ECO:0000313" key="2">
    <source>
        <dbReference type="EMBL" id="MEE2567721.1"/>
    </source>
</evidence>
<keyword evidence="3" id="KW-1185">Reference proteome</keyword>
<dbReference type="CDD" id="cd21809">
    <property type="entry name" value="ABC-2_lan_permease-like"/>
    <property type="match status" value="1"/>
</dbReference>
<name>A0ABU7M203_9PROT</name>
<dbReference type="Pfam" id="PF12730">
    <property type="entry name" value="ABC2_membrane_4"/>
    <property type="match status" value="1"/>
</dbReference>
<sequence length="241" mass="25896">MIGIFRAELLKLRRSLVVLVLAVPPVMIFLLSVLTRLTGNGPDLWLVQSMATSAVWAYFLLPMTATGMTALLAQLEHSTGMWSHILALPPAKWTIFAAKCVLALLLMAVASGLAWASIFAAGHTANLLAPDHALQGPVPYWDAAKLLAKMFAASILLIAVQLAIALRYASFALPISIGVGGTFVAVAATSSQYGAYFPWLLPVNMLASEPERAQFALTYGVAGGFIVLAVLTIWFARRDWK</sequence>
<comment type="caution">
    <text evidence="2">The sequence shown here is derived from an EMBL/GenBank/DDBJ whole genome shotgun (WGS) entry which is preliminary data.</text>
</comment>
<feature type="transmembrane region" description="Helical" evidence="1">
    <location>
        <begin position="16"/>
        <end position="35"/>
    </location>
</feature>
<dbReference type="RefSeq" id="WP_330197307.1">
    <property type="nucleotide sequence ID" value="NZ_JAZDRO010000009.1"/>
</dbReference>
<feature type="transmembrane region" description="Helical" evidence="1">
    <location>
        <begin position="216"/>
        <end position="236"/>
    </location>
</feature>
<keyword evidence="1" id="KW-0472">Membrane</keyword>
<protein>
    <submittedName>
        <fullName evidence="2">ABC transporter permease</fullName>
    </submittedName>
</protein>
<dbReference type="Proteomes" id="UP001310692">
    <property type="component" value="Unassembled WGS sequence"/>
</dbReference>
<evidence type="ECO:0000313" key="3">
    <source>
        <dbReference type="Proteomes" id="UP001310692"/>
    </source>
</evidence>
<dbReference type="EMBL" id="JAZDRO010000009">
    <property type="protein sequence ID" value="MEE2567721.1"/>
    <property type="molecule type" value="Genomic_DNA"/>
</dbReference>
<keyword evidence="1" id="KW-1133">Transmembrane helix</keyword>